<evidence type="ECO:0000256" key="14">
    <source>
        <dbReference type="ARBA" id="ARBA00047891"/>
    </source>
</evidence>
<dbReference type="EMBL" id="LK932529">
    <property type="protein sequence ID" value="CDS89327.1"/>
    <property type="molecule type" value="Genomic_DNA"/>
</dbReference>
<dbReference type="GO" id="GO:0071266">
    <property type="term" value="P:'de novo' L-methionine biosynthetic process"/>
    <property type="evidence" value="ECO:0007669"/>
    <property type="project" value="UniProtKB-UniRule"/>
</dbReference>
<dbReference type="GO" id="GO:0009088">
    <property type="term" value="P:threonine biosynthetic process"/>
    <property type="evidence" value="ECO:0007669"/>
    <property type="project" value="UniProtKB-UniRule"/>
</dbReference>
<dbReference type="AlphaFoldDB" id="A0A031WJR2"/>
<evidence type="ECO:0000259" key="17">
    <source>
        <dbReference type="SMART" id="SM00859"/>
    </source>
</evidence>
<accession>A0A031WJR2</accession>
<dbReference type="GO" id="GO:0004073">
    <property type="term" value="F:aspartate-semialdehyde dehydrogenase activity"/>
    <property type="evidence" value="ECO:0007669"/>
    <property type="project" value="UniProtKB-UniRule"/>
</dbReference>
<evidence type="ECO:0000313" key="22">
    <source>
        <dbReference type="EMBL" id="VFD54010.1"/>
    </source>
</evidence>
<dbReference type="OMA" id="FVCGDNL"/>
<dbReference type="EMBL" id="CAADAT010000007">
    <property type="protein sequence ID" value="VFD54010.1"/>
    <property type="molecule type" value="Genomic_DNA"/>
</dbReference>
<dbReference type="HAMAP" id="MF_02121">
    <property type="entry name" value="ASADH"/>
    <property type="match status" value="1"/>
</dbReference>
<dbReference type="UniPathway" id="UPA00050">
    <property type="reaction ID" value="UER00463"/>
</dbReference>
<comment type="pathway">
    <text evidence="3 15">Amino-acid biosynthesis; L-threonine biosynthesis; L-threonine from L-aspartate: step 2/5.</text>
</comment>
<dbReference type="GO" id="GO:0019877">
    <property type="term" value="P:diaminopimelate biosynthetic process"/>
    <property type="evidence" value="ECO:0007669"/>
    <property type="project" value="UniProtKB-UniRule"/>
</dbReference>
<comment type="catalytic activity">
    <reaction evidence="14 15">
        <text>L-aspartate 4-semialdehyde + phosphate + NADP(+) = 4-phospho-L-aspartate + NADPH + H(+)</text>
        <dbReference type="Rhea" id="RHEA:24284"/>
        <dbReference type="ChEBI" id="CHEBI:15378"/>
        <dbReference type="ChEBI" id="CHEBI:43474"/>
        <dbReference type="ChEBI" id="CHEBI:57535"/>
        <dbReference type="ChEBI" id="CHEBI:57783"/>
        <dbReference type="ChEBI" id="CHEBI:58349"/>
        <dbReference type="ChEBI" id="CHEBI:537519"/>
        <dbReference type="EC" id="1.2.1.11"/>
    </reaction>
</comment>
<feature type="binding site" evidence="15">
    <location>
        <position position="311"/>
    </location>
    <ligand>
        <name>NADP(+)</name>
        <dbReference type="ChEBI" id="CHEBI:58349"/>
    </ligand>
</feature>
<dbReference type="Proteomes" id="UP000346772">
    <property type="component" value="Unassembled WGS sequence"/>
</dbReference>
<comment type="function">
    <text evidence="15">Catalyzes the NADPH-dependent formation of L-aspartate-semialdehyde (L-ASA) by the reductive dephosphorylation of L-aspartyl-4-phosphate.</text>
</comment>
<dbReference type="SUPFAM" id="SSF51735">
    <property type="entry name" value="NAD(P)-binding Rossmann-fold domains"/>
    <property type="match status" value="1"/>
</dbReference>
<reference evidence="23 25" key="2">
    <citation type="submission" date="2019-04" db="EMBL/GenBank/DDBJ databases">
        <authorList>
            <consortium name="Pathogen Informatics"/>
        </authorList>
    </citation>
    <scope>NUCLEOTIDE SEQUENCE [LARGE SCALE GENOMIC DNA]</scope>
    <source>
        <strain evidence="22 24">078GUE027</strain>
        <strain evidence="21">Clo34</strain>
        <strain evidence="26">clo34</strain>
        <strain evidence="25">tl291</strain>
        <strain evidence="23">Tl291</strain>
    </source>
</reference>
<reference evidence="18" key="1">
    <citation type="submission" date="2014-07" db="EMBL/GenBank/DDBJ databases">
        <authorList>
            <person name="Monot Marc"/>
        </authorList>
    </citation>
    <scope>NUCLEOTIDE SEQUENCE</scope>
    <source>
        <strain evidence="20">7032989</strain>
        <strain evidence="18">7032994</strain>
    </source>
</reference>
<feature type="binding site" evidence="15">
    <location>
        <position position="179"/>
    </location>
    <ligand>
        <name>NADP(+)</name>
        <dbReference type="ChEBI" id="CHEBI:58349"/>
    </ligand>
</feature>
<dbReference type="EMBL" id="LK932388">
    <property type="protein sequence ID" value="CDS85440.1"/>
    <property type="molecule type" value="Genomic_DNA"/>
</dbReference>
<comment type="subunit">
    <text evidence="5 15">Homodimer.</text>
</comment>
<dbReference type="Pfam" id="PF02774">
    <property type="entry name" value="Semialdhyde_dhC"/>
    <property type="match status" value="1"/>
</dbReference>
<feature type="binding site" evidence="15">
    <location>
        <begin position="161"/>
        <end position="162"/>
    </location>
    <ligand>
        <name>NADP(+)</name>
        <dbReference type="ChEBI" id="CHEBI:58349"/>
    </ligand>
</feature>
<feature type="binding site" evidence="15">
    <location>
        <position position="158"/>
    </location>
    <ligand>
        <name>substrate</name>
    </ligand>
</feature>
<evidence type="ECO:0000256" key="7">
    <source>
        <dbReference type="ARBA" id="ARBA00022605"/>
    </source>
</evidence>
<evidence type="ECO:0000256" key="16">
    <source>
        <dbReference type="PIRSR" id="PIRSR000148-1"/>
    </source>
</evidence>
<dbReference type="SUPFAM" id="SSF55347">
    <property type="entry name" value="Glyceraldehyde-3-phosphate dehydrogenase-like, C-terminal domain"/>
    <property type="match status" value="1"/>
</dbReference>
<dbReference type="RefSeq" id="WP_003422061.1">
    <property type="nucleotide sequence ID" value="NZ_BAABSG010000002.1"/>
</dbReference>
<dbReference type="GeneID" id="66355643"/>
<dbReference type="EC" id="1.2.1.11" evidence="6 15"/>
<evidence type="ECO:0000313" key="24">
    <source>
        <dbReference type="Proteomes" id="UP000346772"/>
    </source>
</evidence>
<dbReference type="Pfam" id="PF01118">
    <property type="entry name" value="Semialdhyde_dh"/>
    <property type="match status" value="1"/>
</dbReference>
<dbReference type="InterPro" id="IPR012280">
    <property type="entry name" value="Semialdhyde_DH_dimer_dom"/>
</dbReference>
<dbReference type="CDD" id="cd18131">
    <property type="entry name" value="ASADH_C_bac_euk_like"/>
    <property type="match status" value="1"/>
</dbReference>
<dbReference type="InterPro" id="IPR000534">
    <property type="entry name" value="Semialdehyde_DH_NAD-bd"/>
</dbReference>
<comment type="pathway">
    <text evidence="2 15">Amino-acid biosynthesis; L-lysine biosynthesis via DAP pathway; (S)-tetrahydrodipicolinate from L-aspartate: step 2/4.</text>
</comment>
<dbReference type="Gene3D" id="3.30.360.10">
    <property type="entry name" value="Dihydrodipicolinate Reductase, domain 2"/>
    <property type="match status" value="1"/>
</dbReference>
<dbReference type="InterPro" id="IPR005986">
    <property type="entry name" value="Asp_semialdehyde_DH_beta"/>
</dbReference>
<keyword evidence="10 15" id="KW-0220">Diaminopimelate biosynthesis</keyword>
<dbReference type="UniPathway" id="UPA00034">
    <property type="reaction ID" value="UER00016"/>
</dbReference>
<dbReference type="KEGG" id="pdf:CD630DERM_32240"/>
<evidence type="ECO:0000313" key="25">
    <source>
        <dbReference type="Proteomes" id="UP000372533"/>
    </source>
</evidence>
<evidence type="ECO:0000256" key="8">
    <source>
        <dbReference type="ARBA" id="ARBA00022697"/>
    </source>
</evidence>
<comment type="similarity">
    <text evidence="4 15">Belongs to the aspartate-semialdehyde dehydrogenase family.</text>
</comment>
<evidence type="ECO:0000256" key="15">
    <source>
        <dbReference type="HAMAP-Rule" id="MF_02121"/>
    </source>
</evidence>
<feature type="binding site" evidence="15">
    <location>
        <begin position="12"/>
        <end position="15"/>
    </location>
    <ligand>
        <name>NADP(+)</name>
        <dbReference type="ChEBI" id="CHEBI:58349"/>
    </ligand>
</feature>
<dbReference type="EMBL" id="LK933205">
    <property type="protein sequence ID" value="CDT50086.1"/>
    <property type="molecule type" value="Genomic_DNA"/>
</dbReference>
<dbReference type="InterPro" id="IPR012080">
    <property type="entry name" value="Asp_semialdehyde_DH"/>
</dbReference>
<feature type="active site" description="Proton acceptor" evidence="15 16">
    <location>
        <position position="238"/>
    </location>
</feature>
<dbReference type="GO" id="GO:0050661">
    <property type="term" value="F:NADP binding"/>
    <property type="evidence" value="ECO:0007669"/>
    <property type="project" value="UniProtKB-UniRule"/>
</dbReference>
<evidence type="ECO:0000256" key="5">
    <source>
        <dbReference type="ARBA" id="ARBA00011738"/>
    </source>
</evidence>
<proteinExistence type="inferred from homology"/>
<keyword evidence="11 15" id="KW-0560">Oxidoreductase</keyword>
<dbReference type="GO" id="GO:0009097">
    <property type="term" value="P:isoleucine biosynthetic process"/>
    <property type="evidence" value="ECO:0007669"/>
    <property type="project" value="UniProtKB-UniRule"/>
</dbReference>
<dbReference type="UniPathway" id="UPA00051">
    <property type="reaction ID" value="UER00464"/>
</dbReference>
<dbReference type="PANTHER" id="PTHR46278:SF2">
    <property type="entry name" value="ASPARTATE-SEMIALDEHYDE DEHYDROGENASE"/>
    <property type="match status" value="1"/>
</dbReference>
<dbReference type="NCBIfam" id="TIGR01296">
    <property type="entry name" value="asd_B"/>
    <property type="match status" value="1"/>
</dbReference>
<feature type="domain" description="Semialdehyde dehydrogenase NAD-binding" evidence="17">
    <location>
        <begin position="5"/>
        <end position="122"/>
    </location>
</feature>
<keyword evidence="12 15" id="KW-0457">Lysine biosynthesis</keyword>
<evidence type="ECO:0000256" key="6">
    <source>
        <dbReference type="ARBA" id="ARBA00013120"/>
    </source>
</evidence>
<dbReference type="CDD" id="cd02316">
    <property type="entry name" value="VcASADH2_like_N"/>
    <property type="match status" value="1"/>
</dbReference>
<keyword evidence="13 15" id="KW-0486">Methionine biosynthesis</keyword>
<dbReference type="PATRIC" id="fig|1496.842.peg.3508"/>
<evidence type="ECO:0000256" key="1">
    <source>
        <dbReference type="ARBA" id="ARBA00005021"/>
    </source>
</evidence>
<name>A0A031WJR2_CLODI</name>
<evidence type="ECO:0000313" key="23">
    <source>
        <dbReference type="EMBL" id="VHY08386.1"/>
    </source>
</evidence>
<evidence type="ECO:0000256" key="12">
    <source>
        <dbReference type="ARBA" id="ARBA00023154"/>
    </source>
</evidence>
<sequence length="333" mass="36758">MKKVNVAIVGATGMVGRTFLKVLEERNFPIENLFLFSSSKSAGSKVMFCGKEYIVEELKETSFTDRGIQIALFSAGGSISEKYAPIAASNGILVVDNSSQWRMNPDVPLVVPEVNPEAIKNHKGIIANPNCSTIQAMVPLKALDDKYKIKRVVYSTYQAVSGSGVKGVEDLEKGMNGNPTGFYPHQISYNCLPHIDSFTENGYTKEEMKMVNETMKILDNYDLKITATTVRVPVKNGHSESINVEFNNPFELDDLVKTLEEAPGVVVVDNPAKNEYPTAVEFDDRDEVFVGRIRRDFSVDNGVNLWVVADNIRKGAATNAIQIAEMALSYDLV</sequence>
<dbReference type="GO" id="GO:0046983">
    <property type="term" value="F:protein dimerization activity"/>
    <property type="evidence" value="ECO:0007669"/>
    <property type="project" value="InterPro"/>
</dbReference>
<keyword evidence="7 15" id="KW-0028">Amino-acid biosynthesis</keyword>
<evidence type="ECO:0000256" key="13">
    <source>
        <dbReference type="ARBA" id="ARBA00023167"/>
    </source>
</evidence>
<evidence type="ECO:0000313" key="21">
    <source>
        <dbReference type="EMBL" id="VFD34978.1"/>
    </source>
</evidence>
<keyword evidence="8 15" id="KW-0791">Threonine biosynthesis</keyword>
<evidence type="ECO:0000313" key="19">
    <source>
        <dbReference type="EMBL" id="CDS89327.1"/>
    </source>
</evidence>
<dbReference type="Gene3D" id="3.40.50.720">
    <property type="entry name" value="NAD(P)-binding Rossmann-like Domain"/>
    <property type="match status" value="1"/>
</dbReference>
<dbReference type="PIRSF" id="PIRSF000148">
    <property type="entry name" value="ASA_dh"/>
    <property type="match status" value="1"/>
</dbReference>
<dbReference type="GO" id="GO:0009089">
    <property type="term" value="P:lysine biosynthetic process via diaminopimelate"/>
    <property type="evidence" value="ECO:0007669"/>
    <property type="project" value="UniProtKB-UniRule"/>
</dbReference>
<evidence type="ECO:0000256" key="11">
    <source>
        <dbReference type="ARBA" id="ARBA00023002"/>
    </source>
</evidence>
<comment type="caution">
    <text evidence="15">Lacks conserved residue(s) required for the propagation of feature annotation.</text>
</comment>
<evidence type="ECO:0000256" key="10">
    <source>
        <dbReference type="ARBA" id="ARBA00022915"/>
    </source>
</evidence>
<dbReference type="InterPro" id="IPR036291">
    <property type="entry name" value="NAD(P)-bd_dom_sf"/>
</dbReference>
<dbReference type="EMBL" id="CAAJVP010000008">
    <property type="protein sequence ID" value="VHY08386.1"/>
    <property type="molecule type" value="Genomic_DNA"/>
</dbReference>
<evidence type="ECO:0000256" key="9">
    <source>
        <dbReference type="ARBA" id="ARBA00022857"/>
    </source>
</evidence>
<evidence type="ECO:0000256" key="3">
    <source>
        <dbReference type="ARBA" id="ARBA00005097"/>
    </source>
</evidence>
<dbReference type="Proteomes" id="UP000372533">
    <property type="component" value="Unassembled WGS sequence"/>
</dbReference>
<feature type="active site" description="Acyl-thioester intermediate" evidence="15 16">
    <location>
        <position position="131"/>
    </location>
</feature>
<gene>
    <name evidence="15 18" type="primary">asd</name>
    <name evidence="20" type="ORF">BN1095_520020</name>
    <name evidence="19" type="ORF">BN1096_740052</name>
    <name evidence="18" type="ORF">BN1097_500044</name>
    <name evidence="23" type="ORF">SAMEA1402366_02073</name>
    <name evidence="21" type="ORF">SAMEA1402399_03337</name>
    <name evidence="22" type="ORF">SAMEA1710456_01489</name>
</gene>
<evidence type="ECO:0000313" key="18">
    <source>
        <dbReference type="EMBL" id="CDS85440.1"/>
    </source>
</evidence>
<feature type="binding site" evidence="15">
    <location>
        <position position="231"/>
    </location>
    <ligand>
        <name>substrate</name>
    </ligand>
</feature>
<dbReference type="Proteomes" id="UP000411588">
    <property type="component" value="Unassembled WGS sequence"/>
</dbReference>
<comment type="pathway">
    <text evidence="1 15">Amino-acid biosynthesis; L-methionine biosynthesis via de novo pathway; L-homoserine from L-aspartate: step 2/3.</text>
</comment>
<evidence type="ECO:0000256" key="4">
    <source>
        <dbReference type="ARBA" id="ARBA00010584"/>
    </source>
</evidence>
<dbReference type="SMART" id="SM00859">
    <property type="entry name" value="Semialdhyde_dh"/>
    <property type="match status" value="1"/>
</dbReference>
<dbReference type="EMBL" id="CAADAN010000015">
    <property type="protein sequence ID" value="VFD34978.1"/>
    <property type="molecule type" value="Genomic_DNA"/>
</dbReference>
<protein>
    <recommendedName>
        <fullName evidence="6 15">Aspartate-semialdehyde dehydrogenase</fullName>
        <shortName evidence="15">ASA dehydrogenase</shortName>
        <shortName evidence="15">ASADH</shortName>
        <ecNumber evidence="6 15">1.2.1.11</ecNumber>
    </recommendedName>
    <alternativeName>
        <fullName evidence="15">Aspartate-beta-semialdehyde dehydrogenase</fullName>
    </alternativeName>
</protein>
<organism evidence="18">
    <name type="scientific">Clostridioides difficile</name>
    <name type="common">Peptoclostridium difficile</name>
    <dbReference type="NCBI Taxonomy" id="1496"/>
    <lineage>
        <taxon>Bacteria</taxon>
        <taxon>Bacillati</taxon>
        <taxon>Bacillota</taxon>
        <taxon>Clostridia</taxon>
        <taxon>Peptostreptococcales</taxon>
        <taxon>Peptostreptococcaceae</taxon>
        <taxon>Clostridioides</taxon>
    </lineage>
</organism>
<keyword evidence="9 15" id="KW-0521">NADP</keyword>
<feature type="binding site" evidence="15">
    <location>
        <begin position="40"/>
        <end position="41"/>
    </location>
    <ligand>
        <name>NADP(+)</name>
        <dbReference type="ChEBI" id="CHEBI:58349"/>
    </ligand>
</feature>
<dbReference type="NCBIfam" id="NF011456">
    <property type="entry name" value="PRK14874.1"/>
    <property type="match status" value="1"/>
</dbReference>
<feature type="binding site" evidence="15">
    <location>
        <position position="102"/>
    </location>
    <ligand>
        <name>phosphate</name>
        <dbReference type="ChEBI" id="CHEBI:43474"/>
    </ligand>
</feature>
<evidence type="ECO:0000313" key="20">
    <source>
        <dbReference type="EMBL" id="CDT50086.1"/>
    </source>
</evidence>
<evidence type="ECO:0000256" key="2">
    <source>
        <dbReference type="ARBA" id="ARBA00005076"/>
    </source>
</evidence>
<dbReference type="GO" id="GO:0051287">
    <property type="term" value="F:NAD binding"/>
    <property type="evidence" value="ECO:0007669"/>
    <property type="project" value="InterPro"/>
</dbReference>
<dbReference type="PANTHER" id="PTHR46278">
    <property type="entry name" value="DEHYDROGENASE, PUTATIVE-RELATED"/>
    <property type="match status" value="1"/>
</dbReference>
<evidence type="ECO:0000313" key="26">
    <source>
        <dbReference type="Proteomes" id="UP000411588"/>
    </source>
</evidence>